<dbReference type="InterPro" id="IPR056458">
    <property type="entry name" value="TPR_DOP1_M"/>
</dbReference>
<feature type="region of interest" description="Disordered" evidence="7">
    <location>
        <begin position="1009"/>
        <end position="1042"/>
    </location>
</feature>
<dbReference type="GO" id="GO:0005802">
    <property type="term" value="C:trans-Golgi network"/>
    <property type="evidence" value="ECO:0007669"/>
    <property type="project" value="TreeGrafter"/>
</dbReference>
<feature type="region of interest" description="Disordered" evidence="7">
    <location>
        <begin position="543"/>
        <end position="577"/>
    </location>
</feature>
<sequence length="2363" mass="267084">MSSIVVEELDLQNDNKYKLYMTAIDKALKSFEYTSEWADLISALGKLNKILLNHQKYPVIPRRMKISKRLAQCLHPALPSGVHLKALETYDIMFKTMGTNRLSQELFIYSSGLFPVLTDATINVRPLLLSIYENHFVPLGEKLVPGLTGFLSGVLPGLEVGTDYYDRTNLLLEKVCDGVSPPIFYTCLWECLLSNAAVRLPAILFVLSHFKRHIPMRDQVFLMGNDVNSLVNGLCSCFQDERVLIQRSGLDFLLVGFPMHNTLLSTEHYQTLINSALITLLRRDMSLNRRLYAWLLGSDVTTGSTSVSLTKETAGDSKPVCDNMKIAETIDQYFKIYSKDLLISAIKNMLKSVTGSNPHDLRPYRILISLLEKSDIGPVILDDILFEVFRLLYLCWQNPGMRASNGSELLKSANMLFSSLEPWYLWDYVGSRFSDACHRTLQTSPTDVFDSDVKPVNSGEPSLMEVCNVIVFLLDSLSLEIYSETFSDYLPELFLHVIKSLKEHCDSLNQFEISASLKLGLKILSKVRSPVLVSQASEEHEIFEPRTSNSENISRLSGENFETNNNAGPENSRSLNPEAKIEAETVHDSGSTDQAKKEPSMMDKCLSCYKEFYVTFVCVIRLKLGETRSINALYQSLSIKSTEMAAKDKAKCLERLLSRILRCNGSSLYSDSLTSSTSDSSCCSCKLRNGYCCCTLYSLKETVGLEWQDPVSHASKLLIELSTFQTSVLSNTSFKNSTLTNEWESLPDWLISLIVCSCWLGNSCIPLQLVAISTLLDLAFLCCRAESYAKHTMRRSSDEMTATSSDSLPNQTMPIVFVPLLTFSQLSYIEHRTNVFQVIMHWLWLHLGNPVFEMKCAELICQLQNTLRLPDLVERCIEESLSPMQAESDRIESFQKFVKLWHFSREIIRTTSSSRADDSMYRCMLKVLDNIYSGDNSYLKLEAENWLFHSLLRGDCKRIFDPLLLILLDGKTARIGISHAKILRVQNDENHAADVADAGTTFTRRRLLAERDDGAAGQRRDSASRSSSVTPVATPTPTPSMVNGVVDADDGSECPPPYAEYAASVSSFCSESTIAADSDEMAARRALVEFDFDESADEPNEKRKFNTLPKEKSEKKCGSYSSLEIAKRPPNQPLISVSSESIDYSSDTKMARASISDDGLPALTDGCSEFVRSASYSETNIRSKAKDQVDKDRSRSTHQLSRNEDSTTLFLAKAVIEDLITDIVDRVVSDKNSENANNGEKEEEADSAISCTSGCSSVTLEYEKEAAYYCDDEESLLKKSTQDVDTKQVVEPSDTSSSAAQFYSHVLLYCDIYDNKRILYVIGKLRDIIRVNAKAFLFAASTNLVSSRTSLVNLLAKHRNSVFAKGFQESEKSSETLYKNTSYLEALITICFYYVRSYYPNLGSVDMPVSEISGNRQVQRECIELLAHIFFHLCRIVHTNDGEVVSSIRQLLNRCKVQRITLHCAWCCLLEDSLNNVHVFIKEIIAFNRSRSSLNKLSNENDQTFQCSYLRLLLSLIALENEIYRDENLSPRNENVDEPSVKYEYVFDRPIIHQPLFFHLIKKLLDPNNRRRPIHERVISFIIASLPYLKKSQAKIVVNVIRLLCCNLETCADVYVKSLDYRIKQKLPVDYMVIIMDGLTILSHYCLLDMHSITNGKVSGSMNEKNAVKIFKGLRLMYGDFPDSMFESGNQIPHSKDNAQESRELVLDNLPKIFASVSTLWHTLTTSQQKEHENEAGSLPVVKNQILNLLNPIATHHSIPFFISVAVVWKEKMSPIDNNDSVVVPEANKDQSVLVHLLSSLTSITPDLLINSIYRIIKPQITSSQDRGVDIEISILEVLVHYIKFISITKLTECWNLLVPLLREASNVCIQSQFLLCSAVNHFVRRLFASPDQSFDKKCSKDLQEIVVKLVELCTQIAGACLEQTTWLRRNLAVRDNSPLVNTGVLANTILFGKDADKNSNAASQYSVPAQLLLADVLLPLLDIVFRNQDKEKLNVLFINVMYNLTPYLKNHTKKNSNNFHACSQLLASITNYSYTKKAWKKDIMDLLLDPCLFQMEVESVKHWRTIIANLVSQENSTFRDLLGRVTMSQNNALNLFSSKEQEYEQRSQLLKRLAFTLFCSDYDQFQKHMPDIQEKLAESLKLPQSTPGIQAQVFLCFRVLLMRMSPDKVTSLWPIIITEMVQVMLQMESELSSEIEENSFHMRMISGSDWPWLNNANNSIAGHPHWVQLQLAAAKLLKLAVQLPANRLPQFQMYRWAFVGKCIRKMETVSSMSRSSLSLSSAESASADFIPHVVRIASLMNNKFGKIPEKRFENLLPASSRVRSIHDLHSFYAALSVGDVGEVRDPYQLEKEIETDFVEQLP</sequence>
<dbReference type="PANTHER" id="PTHR14042:SF24">
    <property type="entry name" value="PROTEIN DOPEY-1 HOMOLOG"/>
    <property type="match status" value="1"/>
</dbReference>
<evidence type="ECO:0000259" key="9">
    <source>
        <dbReference type="Pfam" id="PF24597"/>
    </source>
</evidence>
<keyword evidence="2" id="KW-0813">Transport</keyword>
<comment type="subcellular location">
    <subcellularLocation>
        <location evidence="1">Golgi apparatus membrane</location>
        <topology evidence="1">Peripheral membrane protein</topology>
    </subcellularLocation>
</comment>
<protein>
    <recommendedName>
        <fullName evidence="14">Dopey N-terminal domain-containing protein</fullName>
    </recommendedName>
</protein>
<feature type="domain" description="DOP1-like middle TPR" evidence="9">
    <location>
        <begin position="333"/>
        <end position="540"/>
    </location>
</feature>
<dbReference type="Pfam" id="PF24601">
    <property type="entry name" value="TPR_DOP1"/>
    <property type="match status" value="1"/>
</dbReference>
<name>A0AAN9TDM9_9HEMI</name>
<keyword evidence="3" id="KW-0653">Protein transport</keyword>
<feature type="domain" description="DOP1-like TPR" evidence="11">
    <location>
        <begin position="1301"/>
        <end position="1649"/>
    </location>
</feature>
<dbReference type="GO" id="GO:0000139">
    <property type="term" value="C:Golgi membrane"/>
    <property type="evidence" value="ECO:0007669"/>
    <property type="project" value="UniProtKB-SubCell"/>
</dbReference>
<evidence type="ECO:0000256" key="1">
    <source>
        <dbReference type="ARBA" id="ARBA00004395"/>
    </source>
</evidence>
<organism evidence="12 13">
    <name type="scientific">Parthenolecanium corni</name>
    <dbReference type="NCBI Taxonomy" id="536013"/>
    <lineage>
        <taxon>Eukaryota</taxon>
        <taxon>Metazoa</taxon>
        <taxon>Ecdysozoa</taxon>
        <taxon>Arthropoda</taxon>
        <taxon>Hexapoda</taxon>
        <taxon>Insecta</taxon>
        <taxon>Pterygota</taxon>
        <taxon>Neoptera</taxon>
        <taxon>Paraneoptera</taxon>
        <taxon>Hemiptera</taxon>
        <taxon>Sternorrhyncha</taxon>
        <taxon>Coccoidea</taxon>
        <taxon>Coccidae</taxon>
        <taxon>Parthenolecanium</taxon>
    </lineage>
</organism>
<reference evidence="12 13" key="1">
    <citation type="submission" date="2024-03" db="EMBL/GenBank/DDBJ databases">
        <title>Adaptation during the transition from Ophiocordyceps entomopathogen to insect associate is accompanied by gene loss and intensified selection.</title>
        <authorList>
            <person name="Ward C.M."/>
            <person name="Onetto C.A."/>
            <person name="Borneman A.R."/>
        </authorList>
    </citation>
    <scope>NUCLEOTIDE SEQUENCE [LARGE SCALE GENOMIC DNA]</scope>
    <source>
        <strain evidence="12">AWRI1</strain>
        <tissue evidence="12">Single Adult Female</tissue>
    </source>
</reference>
<dbReference type="Pfam" id="PF24597">
    <property type="entry name" value="TPR_DOP1_M"/>
    <property type="match status" value="1"/>
</dbReference>
<dbReference type="InterPro" id="IPR040314">
    <property type="entry name" value="DOP1"/>
</dbReference>
<feature type="compositionally biased region" description="Low complexity" evidence="7">
    <location>
        <begin position="1024"/>
        <end position="1035"/>
    </location>
</feature>
<evidence type="ECO:0000256" key="2">
    <source>
        <dbReference type="ARBA" id="ARBA00022448"/>
    </source>
</evidence>
<feature type="compositionally biased region" description="Basic and acidic residues" evidence="7">
    <location>
        <begin position="1184"/>
        <end position="1203"/>
    </location>
</feature>
<dbReference type="GO" id="GO:0015031">
    <property type="term" value="P:protein transport"/>
    <property type="evidence" value="ECO:0007669"/>
    <property type="project" value="UniProtKB-KW"/>
</dbReference>
<accession>A0AAN9TDM9</accession>
<feature type="region of interest" description="Disordered" evidence="7">
    <location>
        <begin position="1181"/>
        <end position="1203"/>
    </location>
</feature>
<dbReference type="InterPro" id="IPR007249">
    <property type="entry name" value="DOP1_N"/>
</dbReference>
<evidence type="ECO:0000256" key="7">
    <source>
        <dbReference type="SAM" id="MobiDB-lite"/>
    </source>
</evidence>
<dbReference type="PANTHER" id="PTHR14042">
    <property type="entry name" value="DOPEY-RELATED"/>
    <property type="match status" value="1"/>
</dbReference>
<feature type="domain" description="DOP1-like C-terminal" evidence="10">
    <location>
        <begin position="1839"/>
        <end position="2338"/>
    </location>
</feature>
<dbReference type="EMBL" id="JBBCAQ010000028">
    <property type="protein sequence ID" value="KAK7585870.1"/>
    <property type="molecule type" value="Genomic_DNA"/>
</dbReference>
<dbReference type="InterPro" id="IPR056459">
    <property type="entry name" value="TPR_DOP1"/>
</dbReference>
<evidence type="ECO:0000256" key="6">
    <source>
        <dbReference type="ARBA" id="ARBA00046326"/>
    </source>
</evidence>
<keyword evidence="13" id="KW-1185">Reference proteome</keyword>
<dbReference type="Pfam" id="PF04118">
    <property type="entry name" value="Dopey_N"/>
    <property type="match status" value="1"/>
</dbReference>
<evidence type="ECO:0000313" key="12">
    <source>
        <dbReference type="EMBL" id="KAK7585870.1"/>
    </source>
</evidence>
<evidence type="ECO:0008006" key="14">
    <source>
        <dbReference type="Google" id="ProtNLM"/>
    </source>
</evidence>
<proteinExistence type="inferred from homology"/>
<evidence type="ECO:0000256" key="3">
    <source>
        <dbReference type="ARBA" id="ARBA00022927"/>
    </source>
</evidence>
<feature type="compositionally biased region" description="Basic and acidic residues" evidence="7">
    <location>
        <begin position="1009"/>
        <end position="1023"/>
    </location>
</feature>
<dbReference type="InterPro" id="IPR056457">
    <property type="entry name" value="DOP1_C"/>
</dbReference>
<keyword evidence="5" id="KW-0472">Membrane</keyword>
<dbReference type="GO" id="GO:0006895">
    <property type="term" value="P:Golgi to endosome transport"/>
    <property type="evidence" value="ECO:0007669"/>
    <property type="project" value="InterPro"/>
</dbReference>
<feature type="compositionally biased region" description="Polar residues" evidence="7">
    <location>
        <begin position="546"/>
        <end position="575"/>
    </location>
</feature>
<gene>
    <name evidence="12" type="ORF">V9T40_000049</name>
</gene>
<evidence type="ECO:0000313" key="13">
    <source>
        <dbReference type="Proteomes" id="UP001367676"/>
    </source>
</evidence>
<comment type="similarity">
    <text evidence="6">Belongs to the DOP1 family.</text>
</comment>
<feature type="domain" description="DOP1 N-terminal" evidence="8">
    <location>
        <begin position="14"/>
        <end position="299"/>
    </location>
</feature>
<comment type="caution">
    <text evidence="12">The sequence shown here is derived from an EMBL/GenBank/DDBJ whole genome shotgun (WGS) entry which is preliminary data.</text>
</comment>
<evidence type="ECO:0000259" key="10">
    <source>
        <dbReference type="Pfam" id="PF24598"/>
    </source>
</evidence>
<dbReference type="Pfam" id="PF24598">
    <property type="entry name" value="DOP1_C"/>
    <property type="match status" value="1"/>
</dbReference>
<evidence type="ECO:0000256" key="4">
    <source>
        <dbReference type="ARBA" id="ARBA00023034"/>
    </source>
</evidence>
<evidence type="ECO:0000259" key="11">
    <source>
        <dbReference type="Pfam" id="PF24601"/>
    </source>
</evidence>
<evidence type="ECO:0000259" key="8">
    <source>
        <dbReference type="Pfam" id="PF04118"/>
    </source>
</evidence>
<dbReference type="GO" id="GO:0005768">
    <property type="term" value="C:endosome"/>
    <property type="evidence" value="ECO:0007669"/>
    <property type="project" value="TreeGrafter"/>
</dbReference>
<dbReference type="Proteomes" id="UP001367676">
    <property type="component" value="Unassembled WGS sequence"/>
</dbReference>
<evidence type="ECO:0000256" key="5">
    <source>
        <dbReference type="ARBA" id="ARBA00023136"/>
    </source>
</evidence>
<keyword evidence="4" id="KW-0333">Golgi apparatus</keyword>
<dbReference type="GO" id="GO:0005829">
    <property type="term" value="C:cytosol"/>
    <property type="evidence" value="ECO:0007669"/>
    <property type="project" value="GOC"/>
</dbReference>